<keyword evidence="9" id="KW-1133">Transmembrane helix</keyword>
<evidence type="ECO:0000256" key="8">
    <source>
        <dbReference type="SAM" id="MobiDB-lite"/>
    </source>
</evidence>
<keyword evidence="6" id="KW-0862">Zinc</keyword>
<dbReference type="PANTHER" id="PTHR23292">
    <property type="entry name" value="LIPOPOLYSACCHARIDE-INDUCED TUMOR NECROSIS FACTOR-ALPHA FACTOR"/>
    <property type="match status" value="1"/>
</dbReference>
<proteinExistence type="inferred from homology"/>
<keyword evidence="12" id="KW-1185">Reference proteome</keyword>
<sequence>MSTDRKKDPPPYVIPVSGGAGEEGDGVRVYHVHTPFTPGSSTIQPFGQSDVNESPYTSAVQAQNVSSSHAAAPTDKGVKRFVSEDHQLGHNPGMTTCTSCQQQVLTEVSYKVGTYAWIMCFVFILCGLVLCCCLIPFFMKHFKDAYHTCPRCKRVLYVDKKKCCS</sequence>
<keyword evidence="9" id="KW-0812">Transmembrane</keyword>
<gene>
    <name evidence="11" type="ORF">AALO_G00077320</name>
</gene>
<dbReference type="PROSITE" id="PS51837">
    <property type="entry name" value="LITAF"/>
    <property type="match status" value="1"/>
</dbReference>
<keyword evidence="5" id="KW-0479">Metal-binding</keyword>
<evidence type="ECO:0000256" key="1">
    <source>
        <dbReference type="ARBA" id="ARBA00004125"/>
    </source>
</evidence>
<evidence type="ECO:0000256" key="2">
    <source>
        <dbReference type="ARBA" id="ARBA00004414"/>
    </source>
</evidence>
<accession>A0AAV6GWG5</accession>
<evidence type="ECO:0000313" key="12">
    <source>
        <dbReference type="Proteomes" id="UP000823561"/>
    </source>
</evidence>
<dbReference type="AlphaFoldDB" id="A0AAV6GWG5"/>
<dbReference type="EMBL" id="JADWDJ010000006">
    <property type="protein sequence ID" value="KAG5279394.1"/>
    <property type="molecule type" value="Genomic_DNA"/>
</dbReference>
<evidence type="ECO:0000256" key="9">
    <source>
        <dbReference type="SAM" id="Phobius"/>
    </source>
</evidence>
<evidence type="ECO:0000256" key="4">
    <source>
        <dbReference type="ARBA" id="ARBA00005975"/>
    </source>
</evidence>
<reference evidence="11" key="1">
    <citation type="submission" date="2020-10" db="EMBL/GenBank/DDBJ databases">
        <title>Chromosome-scale genome assembly of the Allis shad, Alosa alosa.</title>
        <authorList>
            <person name="Margot Z."/>
            <person name="Christophe K."/>
            <person name="Cabau C."/>
            <person name="Louis A."/>
            <person name="Berthelot C."/>
            <person name="Parey E."/>
            <person name="Roest Crollius H."/>
            <person name="Montfort J."/>
            <person name="Robinson-Rechavi M."/>
            <person name="Bucao C."/>
            <person name="Bouchez O."/>
            <person name="Gislard M."/>
            <person name="Lluch J."/>
            <person name="Milhes M."/>
            <person name="Lampietro C."/>
            <person name="Lopez Roques C."/>
            <person name="Donnadieu C."/>
            <person name="Braasch I."/>
            <person name="Desvignes T."/>
            <person name="Postlethwait J."/>
            <person name="Bobe J."/>
            <person name="Guiguen Y."/>
        </authorList>
    </citation>
    <scope>NUCLEOTIDE SEQUENCE</scope>
    <source>
        <strain evidence="11">M-15738</strain>
        <tissue evidence="11">Blood</tissue>
    </source>
</reference>
<comment type="similarity">
    <text evidence="4">Belongs to the CDIP1/LITAF family.</text>
</comment>
<comment type="subcellular location">
    <subcellularLocation>
        <location evidence="1">Endosome membrane</location>
        <topology evidence="1">Peripheral membrane protein</topology>
        <orientation evidence="1">Cytoplasmic side</orientation>
    </subcellularLocation>
    <subcellularLocation>
        <location evidence="2">Late endosome membrane</location>
    </subcellularLocation>
    <subcellularLocation>
        <location evidence="3">Lysosome membrane</location>
        <topology evidence="3">Peripheral membrane protein</topology>
        <orientation evidence="3">Cytoplasmic side</orientation>
    </subcellularLocation>
</comment>
<protein>
    <recommendedName>
        <fullName evidence="10">LITAF domain-containing protein</fullName>
    </recommendedName>
</protein>
<dbReference type="InterPro" id="IPR006629">
    <property type="entry name" value="LITAF"/>
</dbReference>
<dbReference type="Proteomes" id="UP000823561">
    <property type="component" value="Chromosome 6"/>
</dbReference>
<name>A0AAV6GWG5_9TELE</name>
<evidence type="ECO:0000313" key="11">
    <source>
        <dbReference type="EMBL" id="KAG5279394.1"/>
    </source>
</evidence>
<dbReference type="GO" id="GO:0098560">
    <property type="term" value="C:cytoplasmic side of late endosome membrane"/>
    <property type="evidence" value="ECO:0007669"/>
    <property type="project" value="TreeGrafter"/>
</dbReference>
<evidence type="ECO:0000256" key="6">
    <source>
        <dbReference type="ARBA" id="ARBA00022833"/>
    </source>
</evidence>
<dbReference type="GO" id="GO:0098574">
    <property type="term" value="C:cytoplasmic side of lysosomal membrane"/>
    <property type="evidence" value="ECO:0007669"/>
    <property type="project" value="TreeGrafter"/>
</dbReference>
<organism evidence="11 12">
    <name type="scientific">Alosa alosa</name>
    <name type="common">allis shad</name>
    <dbReference type="NCBI Taxonomy" id="278164"/>
    <lineage>
        <taxon>Eukaryota</taxon>
        <taxon>Metazoa</taxon>
        <taxon>Chordata</taxon>
        <taxon>Craniata</taxon>
        <taxon>Vertebrata</taxon>
        <taxon>Euteleostomi</taxon>
        <taxon>Actinopterygii</taxon>
        <taxon>Neopterygii</taxon>
        <taxon>Teleostei</taxon>
        <taxon>Clupei</taxon>
        <taxon>Clupeiformes</taxon>
        <taxon>Clupeoidei</taxon>
        <taxon>Clupeidae</taxon>
        <taxon>Alosa</taxon>
    </lineage>
</organism>
<feature type="transmembrane region" description="Helical" evidence="9">
    <location>
        <begin position="115"/>
        <end position="138"/>
    </location>
</feature>
<dbReference type="GO" id="GO:0005634">
    <property type="term" value="C:nucleus"/>
    <property type="evidence" value="ECO:0007669"/>
    <property type="project" value="TreeGrafter"/>
</dbReference>
<feature type="region of interest" description="Disordered" evidence="8">
    <location>
        <begin position="1"/>
        <end position="20"/>
    </location>
</feature>
<evidence type="ECO:0000256" key="5">
    <source>
        <dbReference type="ARBA" id="ARBA00022723"/>
    </source>
</evidence>
<dbReference type="Pfam" id="PF10601">
    <property type="entry name" value="zf-LITAF-like"/>
    <property type="match status" value="1"/>
</dbReference>
<evidence type="ECO:0000256" key="3">
    <source>
        <dbReference type="ARBA" id="ARBA00004630"/>
    </source>
</evidence>
<feature type="domain" description="LITAF" evidence="10">
    <location>
        <begin position="77"/>
        <end position="161"/>
    </location>
</feature>
<evidence type="ECO:0000256" key="7">
    <source>
        <dbReference type="ARBA" id="ARBA00023136"/>
    </source>
</evidence>
<dbReference type="SMART" id="SM00714">
    <property type="entry name" value="LITAF"/>
    <property type="match status" value="1"/>
</dbReference>
<keyword evidence="7 9" id="KW-0472">Membrane</keyword>
<comment type="caution">
    <text evidence="11">The sequence shown here is derived from an EMBL/GenBank/DDBJ whole genome shotgun (WGS) entry which is preliminary data.</text>
</comment>
<dbReference type="InterPro" id="IPR037519">
    <property type="entry name" value="LITAF_fam"/>
</dbReference>
<dbReference type="PANTHER" id="PTHR23292:SF28">
    <property type="entry name" value="LIPOPOLYSACCHARIDE-INDUCED TUMOR NECROSIS FACTOR-ALPHA FACTOR-LIKE"/>
    <property type="match status" value="1"/>
</dbReference>
<evidence type="ECO:0000259" key="10">
    <source>
        <dbReference type="PROSITE" id="PS51837"/>
    </source>
</evidence>
<dbReference type="GO" id="GO:0008270">
    <property type="term" value="F:zinc ion binding"/>
    <property type="evidence" value="ECO:0007669"/>
    <property type="project" value="TreeGrafter"/>
</dbReference>